<name>A0ABW3U9Y7_9GAMM</name>
<feature type="domain" description="DUF6314" evidence="1">
    <location>
        <begin position="41"/>
        <end position="157"/>
    </location>
</feature>
<sequence>MSADLDNDKAFQTALAQLWARLGKITAFSFSASNGPGSRTNWRGHGRGEVAVTSDEGNLIFSEQAEYTDGDGHKIQLQNRYRWSRDDNAIRLEHLRREEPVLLFALAPVTEHGFREVAAHHCGDDIYTAELLLHKDQLELIWQIHGPRKNERLHYHYW</sequence>
<evidence type="ECO:0000259" key="1">
    <source>
        <dbReference type="Pfam" id="PF19834"/>
    </source>
</evidence>
<gene>
    <name evidence="2" type="ORF">ACFQ2X_12075</name>
</gene>
<protein>
    <submittedName>
        <fullName evidence="2">DUF6314 family protein</fullName>
    </submittedName>
</protein>
<dbReference type="Pfam" id="PF19834">
    <property type="entry name" value="DUF6314"/>
    <property type="match status" value="1"/>
</dbReference>
<accession>A0ABW3U9Y7</accession>
<evidence type="ECO:0000313" key="3">
    <source>
        <dbReference type="Proteomes" id="UP001597264"/>
    </source>
</evidence>
<dbReference type="Proteomes" id="UP001597264">
    <property type="component" value="Unassembled WGS sequence"/>
</dbReference>
<reference evidence="3" key="1">
    <citation type="journal article" date="2019" name="Int. J. Syst. Evol. Microbiol.">
        <title>The Global Catalogue of Microorganisms (GCM) 10K type strain sequencing project: providing services to taxonomists for standard genome sequencing and annotation.</title>
        <authorList>
            <consortium name="The Broad Institute Genomics Platform"/>
            <consortium name="The Broad Institute Genome Sequencing Center for Infectious Disease"/>
            <person name="Wu L."/>
            <person name="Ma J."/>
        </authorList>
    </citation>
    <scope>NUCLEOTIDE SEQUENCE [LARGE SCALE GENOMIC DNA]</scope>
    <source>
        <strain evidence="3">CCUG 54356</strain>
    </source>
</reference>
<dbReference type="InterPro" id="IPR045632">
    <property type="entry name" value="DUF6314"/>
</dbReference>
<proteinExistence type="predicted"/>
<keyword evidence="3" id="KW-1185">Reference proteome</keyword>
<comment type="caution">
    <text evidence="2">The sequence shown here is derived from an EMBL/GenBank/DDBJ whole genome shotgun (WGS) entry which is preliminary data.</text>
</comment>
<dbReference type="RefSeq" id="WP_230437375.1">
    <property type="nucleotide sequence ID" value="NZ_CP087715.1"/>
</dbReference>
<dbReference type="EMBL" id="JBHTLR010000014">
    <property type="protein sequence ID" value="MFD1217340.1"/>
    <property type="molecule type" value="Genomic_DNA"/>
</dbReference>
<organism evidence="2 3">
    <name type="scientific">Microbulbifer celer</name>
    <dbReference type="NCBI Taxonomy" id="435905"/>
    <lineage>
        <taxon>Bacteria</taxon>
        <taxon>Pseudomonadati</taxon>
        <taxon>Pseudomonadota</taxon>
        <taxon>Gammaproteobacteria</taxon>
        <taxon>Cellvibrionales</taxon>
        <taxon>Microbulbiferaceae</taxon>
        <taxon>Microbulbifer</taxon>
    </lineage>
</organism>
<evidence type="ECO:0000313" key="2">
    <source>
        <dbReference type="EMBL" id="MFD1217340.1"/>
    </source>
</evidence>